<evidence type="ECO:0000313" key="2">
    <source>
        <dbReference type="Proteomes" id="UP000273836"/>
    </source>
</evidence>
<name>A0A384SH66_9CAUD</name>
<keyword evidence="2" id="KW-1185">Reference proteome</keyword>
<accession>A0A384SH66</accession>
<dbReference type="GeneID" id="65054405"/>
<organism evidence="1 2">
    <name type="scientific">Enterobacteria phage Aplg8</name>
    <dbReference type="NCBI Taxonomy" id="1651202"/>
    <lineage>
        <taxon>Viruses</taxon>
        <taxon>Duplodnaviria</taxon>
        <taxon>Heunggongvirae</taxon>
        <taxon>Uroviricota</taxon>
        <taxon>Caudoviricetes</taxon>
        <taxon>Pantevenvirales</taxon>
        <taxon>Straboviridae</taxon>
        <taxon>Tevenvirinae</taxon>
        <taxon>Tequatrovirus</taxon>
        <taxon>Tequatrovirus aplgate</taxon>
    </lineage>
</organism>
<dbReference type="KEGG" id="vg:65054405"/>
<evidence type="ECO:0008006" key="3">
    <source>
        <dbReference type="Google" id="ProtNLM"/>
    </source>
</evidence>
<reference evidence="1 2" key="1">
    <citation type="submission" date="2015-06" db="EMBL/GenBank/DDBJ databases">
        <title>Identification and characterization of nine bacteriophages able to infect non-O157 STEC.</title>
        <authorList>
            <person name="Farrokhzad K."/>
            <person name="Applegate B.M."/>
            <person name="Zhang J."/>
        </authorList>
    </citation>
    <scope>NUCLEOTIDE SEQUENCE [LARGE SCALE GENOMIC DNA]</scope>
</reference>
<proteinExistence type="predicted"/>
<evidence type="ECO:0000313" key="1">
    <source>
        <dbReference type="EMBL" id="ANZ50775.1"/>
    </source>
</evidence>
<dbReference type="EMBL" id="KT184308">
    <property type="protein sequence ID" value="ANZ50775.1"/>
    <property type="molecule type" value="Genomic_DNA"/>
</dbReference>
<sequence length="94" mass="11222">MEQYDLYENESFANQLREKAFKSKQFKLECFIKDFSELANKAAEQGKTYFSYYCTARDKLITEEIGDWLRKEGFNFKVNSDQRDGDGDWLEITF</sequence>
<protein>
    <recommendedName>
        <fullName evidence="3">Phage protein</fullName>
    </recommendedName>
</protein>
<dbReference type="Proteomes" id="UP000273836">
    <property type="component" value="Segment"/>
</dbReference>
<dbReference type="RefSeq" id="YP_010065974.1">
    <property type="nucleotide sequence ID" value="NC_054902.1"/>
</dbReference>